<evidence type="ECO:0000259" key="2">
    <source>
        <dbReference type="Pfam" id="PF07969"/>
    </source>
</evidence>
<evidence type="ECO:0000313" key="4">
    <source>
        <dbReference type="Proteomes" id="UP001183176"/>
    </source>
</evidence>
<dbReference type="Gene3D" id="3.30.1490.130">
    <property type="entry name" value="D-aminoacylase. Domain 3"/>
    <property type="match status" value="1"/>
</dbReference>
<dbReference type="InterPro" id="IPR023100">
    <property type="entry name" value="D-aminoacylase_insert_dom_sf"/>
</dbReference>
<keyword evidence="4" id="KW-1185">Reference proteome</keyword>
<dbReference type="EC" id="3.5.1.-" evidence="3"/>
<feature type="domain" description="Amidohydrolase 3" evidence="2">
    <location>
        <begin position="418"/>
        <end position="517"/>
    </location>
</feature>
<dbReference type="SUPFAM" id="SSF51338">
    <property type="entry name" value="Composite domain of metallo-dependent hydrolases"/>
    <property type="match status" value="1"/>
</dbReference>
<evidence type="ECO:0000256" key="1">
    <source>
        <dbReference type="SAM" id="MobiDB-lite"/>
    </source>
</evidence>
<accession>A0ABU2J8R0</accession>
<keyword evidence="3" id="KW-0378">Hydrolase</keyword>
<gene>
    <name evidence="3" type="ORF">RM423_06405</name>
</gene>
<dbReference type="EMBL" id="JAVREH010000005">
    <property type="protein sequence ID" value="MDT0261024.1"/>
    <property type="molecule type" value="Genomic_DNA"/>
</dbReference>
<dbReference type="Gene3D" id="2.30.40.10">
    <property type="entry name" value="Urease, subunit C, domain 1"/>
    <property type="match status" value="1"/>
</dbReference>
<organism evidence="3 4">
    <name type="scientific">Jatrophihabitans lederbergiae</name>
    <dbReference type="NCBI Taxonomy" id="3075547"/>
    <lineage>
        <taxon>Bacteria</taxon>
        <taxon>Bacillati</taxon>
        <taxon>Actinomycetota</taxon>
        <taxon>Actinomycetes</taxon>
        <taxon>Jatrophihabitantales</taxon>
        <taxon>Jatrophihabitantaceae</taxon>
        <taxon>Jatrophihabitans</taxon>
    </lineage>
</organism>
<dbReference type="PANTHER" id="PTHR11647:SF1">
    <property type="entry name" value="COLLAPSIN RESPONSE MEDIATOR PROTEIN"/>
    <property type="match status" value="1"/>
</dbReference>
<dbReference type="Pfam" id="PF07969">
    <property type="entry name" value="Amidohydro_3"/>
    <property type="match status" value="2"/>
</dbReference>
<comment type="caution">
    <text evidence="3">The sequence shown here is derived from an EMBL/GenBank/DDBJ whole genome shotgun (WGS) entry which is preliminary data.</text>
</comment>
<dbReference type="GO" id="GO:0016787">
    <property type="term" value="F:hydrolase activity"/>
    <property type="evidence" value="ECO:0007669"/>
    <property type="project" value="UniProtKB-KW"/>
</dbReference>
<reference evidence="4" key="1">
    <citation type="submission" date="2023-07" db="EMBL/GenBank/DDBJ databases">
        <title>30 novel species of actinomycetes from the DSMZ collection.</title>
        <authorList>
            <person name="Nouioui I."/>
        </authorList>
    </citation>
    <scope>NUCLEOTIDE SEQUENCE [LARGE SCALE GENOMIC DNA]</scope>
    <source>
        <strain evidence="4">DSM 44399</strain>
    </source>
</reference>
<dbReference type="SUPFAM" id="SSF51556">
    <property type="entry name" value="Metallo-dependent hydrolases"/>
    <property type="match status" value="1"/>
</dbReference>
<name>A0ABU2J8R0_9ACTN</name>
<feature type="region of interest" description="Disordered" evidence="1">
    <location>
        <begin position="525"/>
        <end position="550"/>
    </location>
</feature>
<dbReference type="InterPro" id="IPR013108">
    <property type="entry name" value="Amidohydro_3"/>
</dbReference>
<dbReference type="PANTHER" id="PTHR11647">
    <property type="entry name" value="HYDRANTOINASE/DIHYDROPYRIMIDINASE FAMILY MEMBER"/>
    <property type="match status" value="1"/>
</dbReference>
<dbReference type="InterPro" id="IPR050378">
    <property type="entry name" value="Metallo-dep_Hydrolases_sf"/>
</dbReference>
<protein>
    <submittedName>
        <fullName evidence="3">D-aminoacylase</fullName>
        <ecNumber evidence="3">3.5.1.-</ecNumber>
    </submittedName>
</protein>
<dbReference type="CDD" id="cd01297">
    <property type="entry name" value="D-aminoacylase"/>
    <property type="match status" value="1"/>
</dbReference>
<sequence length="550" mass="58729">MHDATFLESARPRPFWLRGAVIVDGTGADGYVGDVLVDRGRIARIATHTVRHDTDVASIDADGLVLTPGFIDVHSHADCSPLLSTDDSSKLSQGVTTEVVGNCGFSLAPCPATSRDDVQQMMECLFPSVEYDWTTVESSYKHLDSKGYVTNSLPLVGHHTLRAALLGSADRDPTEYELEALKSELQRALDAGAGGLSSGLAYAPGGYATPDELTALAGVLGPDHIYATHLRSEGPSLIESIEEALGTARRSGARLQISHLKSAGRRAHGTAPSILEMLDAATEEGIEVHHDVYPYEANSTMLAACLPPWFHDGGAHTVLERLTDPGALAAAEHQIKSDSGGWDNWAAGAGWEGILICSTQRHEYEGTTIADLATALDMSPFAAMVKVLRDNELKVWMSASAMDARDVHAFFLHPRGMVGSDGPPTGNGGKPHPRLHGTFTRVLGHYVRELGLLSMPEAIRKMTSLPAEVFGIPDRGVVAEGAVADLVLLDPLTVADRATFLDPYRLSSGIEHVFVNGCPSLTSGSATGRYGRRLEPGRKSGRTRSVPYST</sequence>
<feature type="domain" description="Amidohydrolase 3" evidence="2">
    <location>
        <begin position="59"/>
        <end position="106"/>
    </location>
</feature>
<evidence type="ECO:0000313" key="3">
    <source>
        <dbReference type="EMBL" id="MDT0261024.1"/>
    </source>
</evidence>
<dbReference type="InterPro" id="IPR011059">
    <property type="entry name" value="Metal-dep_hydrolase_composite"/>
</dbReference>
<dbReference type="Gene3D" id="3.20.20.140">
    <property type="entry name" value="Metal-dependent hydrolases"/>
    <property type="match status" value="1"/>
</dbReference>
<proteinExistence type="predicted"/>
<dbReference type="Proteomes" id="UP001183176">
    <property type="component" value="Unassembled WGS sequence"/>
</dbReference>
<dbReference type="InterPro" id="IPR032466">
    <property type="entry name" value="Metal_Hydrolase"/>
</dbReference>
<dbReference type="RefSeq" id="WP_311422179.1">
    <property type="nucleotide sequence ID" value="NZ_JAVREH010000005.1"/>
</dbReference>